<dbReference type="EMBL" id="JABWCV010000005">
    <property type="protein sequence ID" value="NVF13750.1"/>
    <property type="molecule type" value="Genomic_DNA"/>
</dbReference>
<accession>A0A7Y6RB69</accession>
<dbReference type="RefSeq" id="WP_176302821.1">
    <property type="nucleotide sequence ID" value="NZ_JABWCV010000005.1"/>
</dbReference>
<keyword evidence="2" id="KW-1185">Reference proteome</keyword>
<evidence type="ECO:0000313" key="2">
    <source>
        <dbReference type="Proteomes" id="UP000589984"/>
    </source>
</evidence>
<organism evidence="1 2">
    <name type="scientific">Vreelandella maris</name>
    <dbReference type="NCBI Taxonomy" id="2729617"/>
    <lineage>
        <taxon>Bacteria</taxon>
        <taxon>Pseudomonadati</taxon>
        <taxon>Pseudomonadota</taxon>
        <taxon>Gammaproteobacteria</taxon>
        <taxon>Oceanospirillales</taxon>
        <taxon>Halomonadaceae</taxon>
        <taxon>Vreelandella</taxon>
    </lineage>
</organism>
<dbReference type="Proteomes" id="UP000589984">
    <property type="component" value="Unassembled WGS sequence"/>
</dbReference>
<gene>
    <name evidence="1" type="ORF">HUO07_06140</name>
</gene>
<sequence>MDDNLTAITNDLNSVIDRLTEYMNSDETTSQVGHPRECFVEDAARVILMYAESKTSHDASELFECIEAAHSMRIDMLTLYSGQYPDGSRLCERLPEGASPSLIGLMSALRAIYDWGEGMYWPLERAHMQVLYKVISAWSDKEGQFIGENEGLQLTPKRNIDRKITDRTKAAWDAVNLHLADPKKYPVDENLFEISGKPYGMSSSVVKRFYYSKEFKECREIYSKVSGHMLLDESEAERILKNAFDDLNLSQDSFENIDSKVLNNLGLLEYAADIKEEMVAIASDPILDDERRKKKLSELFDRHGVSLDEFMNETSKALGELGLTLDEIRQPFVEQLSITPEDFEKSLRELYDSDPEFREILKRQS</sequence>
<reference evidence="1 2" key="1">
    <citation type="submission" date="2020-06" db="EMBL/GenBank/DDBJ databases">
        <title>Halomonas sp. QX-1 draft genome sequence.</title>
        <authorList>
            <person name="Qiu X."/>
        </authorList>
    </citation>
    <scope>NUCLEOTIDE SEQUENCE [LARGE SCALE GENOMIC DNA]</scope>
    <source>
        <strain evidence="1 2">QX-1</strain>
    </source>
</reference>
<protein>
    <submittedName>
        <fullName evidence="1">Uncharacterized protein</fullName>
    </submittedName>
</protein>
<evidence type="ECO:0000313" key="1">
    <source>
        <dbReference type="EMBL" id="NVF13750.1"/>
    </source>
</evidence>
<comment type="caution">
    <text evidence="1">The sequence shown here is derived from an EMBL/GenBank/DDBJ whole genome shotgun (WGS) entry which is preliminary data.</text>
</comment>
<name>A0A7Y6RB69_9GAMM</name>
<dbReference type="AlphaFoldDB" id="A0A7Y6RB69"/>
<proteinExistence type="predicted"/>